<evidence type="ECO:0000256" key="1">
    <source>
        <dbReference type="SAM" id="SignalP"/>
    </source>
</evidence>
<organism evidence="2 3">
    <name type="scientific">Rhodoblastus acidophilus</name>
    <name type="common">Rhodopseudomonas acidophila</name>
    <dbReference type="NCBI Taxonomy" id="1074"/>
    <lineage>
        <taxon>Bacteria</taxon>
        <taxon>Pseudomonadati</taxon>
        <taxon>Pseudomonadota</taxon>
        <taxon>Alphaproteobacteria</taxon>
        <taxon>Hyphomicrobiales</taxon>
        <taxon>Rhodoblastaceae</taxon>
        <taxon>Rhodoblastus</taxon>
    </lineage>
</organism>
<feature type="signal peptide" evidence="1">
    <location>
        <begin position="1"/>
        <end position="21"/>
    </location>
</feature>
<evidence type="ECO:0000313" key="3">
    <source>
        <dbReference type="Proteomes" id="UP000439113"/>
    </source>
</evidence>
<reference evidence="2 3" key="1">
    <citation type="submission" date="2019-11" db="EMBL/GenBank/DDBJ databases">
        <title>Whole-genome sequence of a Rhodoblastus acidophilus DSM 142.</title>
        <authorList>
            <person name="Kyndt J.A."/>
            <person name="Meyer T.E."/>
        </authorList>
    </citation>
    <scope>NUCLEOTIDE SEQUENCE [LARGE SCALE GENOMIC DNA]</scope>
    <source>
        <strain evidence="2 3">DSM 142</strain>
    </source>
</reference>
<sequence>MKKTLFLIALGAILLTPGVGAATAAEGLDRSFRAEQVNGCEKKRWICVQDLGPSPRRTWRLNSCDTDYTRCVGR</sequence>
<protein>
    <submittedName>
        <fullName evidence="2">Uncharacterized protein</fullName>
    </submittedName>
</protein>
<gene>
    <name evidence="2" type="ORF">GJ654_04625</name>
</gene>
<dbReference type="RefSeq" id="WP_155444944.1">
    <property type="nucleotide sequence ID" value="NZ_JAOQNR010000003.1"/>
</dbReference>
<dbReference type="EMBL" id="WNKS01000003">
    <property type="protein sequence ID" value="MTV30275.1"/>
    <property type="molecule type" value="Genomic_DNA"/>
</dbReference>
<proteinExistence type="predicted"/>
<comment type="caution">
    <text evidence="2">The sequence shown here is derived from an EMBL/GenBank/DDBJ whole genome shotgun (WGS) entry which is preliminary data.</text>
</comment>
<accession>A0A6N8DL75</accession>
<dbReference type="AlphaFoldDB" id="A0A6N8DL75"/>
<evidence type="ECO:0000313" key="2">
    <source>
        <dbReference type="EMBL" id="MTV30275.1"/>
    </source>
</evidence>
<keyword evidence="1" id="KW-0732">Signal</keyword>
<dbReference type="Proteomes" id="UP000439113">
    <property type="component" value="Unassembled WGS sequence"/>
</dbReference>
<feature type="chain" id="PRO_5027124113" evidence="1">
    <location>
        <begin position="22"/>
        <end position="74"/>
    </location>
</feature>
<name>A0A6N8DL75_RHOAC</name>